<dbReference type="GO" id="GO:0016765">
    <property type="term" value="F:transferase activity, transferring alkyl or aryl (other than methyl) groups"/>
    <property type="evidence" value="ECO:0007669"/>
    <property type="project" value="InterPro"/>
</dbReference>
<evidence type="ECO:0000256" key="6">
    <source>
        <dbReference type="SAM" id="Phobius"/>
    </source>
</evidence>
<sequence length="282" mass="31724">MDKLLNYFSLLRVSHWSKSIFVMLGFIYTPVSGFLLPAIVASFCFCLIASSVYIYNDIQDRSEDRLHPYKSNRPLASDLVSVEDAIGIMFLLIISGLGIGWLISKSLVIILAIYLLINLAYNHLLKLIPILDVACIAMGFMLRVLAGTTGIGIPISIWLLIAATLLSLFIALNKRQLEIQLGLKNSTRKVLRKYHPQLLQRLILGTGIACLMTYILYIVYVREEAYYFVLTLPFAAIALWRFAWLAKQEVNNDDPVNVFLCDKLSILNLLSFSVLTLMALIG</sequence>
<evidence type="ECO:0000256" key="1">
    <source>
        <dbReference type="ARBA" id="ARBA00004141"/>
    </source>
</evidence>
<dbReference type="GO" id="GO:0016020">
    <property type="term" value="C:membrane"/>
    <property type="evidence" value="ECO:0007669"/>
    <property type="project" value="UniProtKB-SubCell"/>
</dbReference>
<gene>
    <name evidence="7" type="ORF">Lwal_0111</name>
</gene>
<dbReference type="AlphaFoldDB" id="A0A0W1AP39"/>
<comment type="subcellular location">
    <subcellularLocation>
        <location evidence="1">Membrane</location>
        <topology evidence="1">Multi-pass membrane protein</topology>
    </subcellularLocation>
</comment>
<feature type="transmembrane region" description="Helical" evidence="6">
    <location>
        <begin position="151"/>
        <end position="172"/>
    </location>
</feature>
<feature type="transmembrane region" description="Helical" evidence="6">
    <location>
        <begin position="198"/>
        <end position="219"/>
    </location>
</feature>
<keyword evidence="7" id="KW-0328">Glycosyltransferase</keyword>
<keyword evidence="2" id="KW-1003">Cell membrane</keyword>
<evidence type="ECO:0000256" key="5">
    <source>
        <dbReference type="ARBA" id="ARBA00023136"/>
    </source>
</evidence>
<keyword evidence="3 6" id="KW-0812">Transmembrane</keyword>
<dbReference type="STRING" id="66969.Lwal_0111"/>
<dbReference type="Pfam" id="PF01040">
    <property type="entry name" value="UbiA"/>
    <property type="match status" value="1"/>
</dbReference>
<name>A0A0W1AP39_9GAMM</name>
<keyword evidence="4 6" id="KW-1133">Transmembrane helix</keyword>
<dbReference type="InterPro" id="IPR044878">
    <property type="entry name" value="UbiA_sf"/>
</dbReference>
<reference evidence="7 8" key="1">
    <citation type="submission" date="2015-11" db="EMBL/GenBank/DDBJ databases">
        <title>Genomic analysis of 38 Legionella species identifies large and diverse effector repertoires.</title>
        <authorList>
            <person name="Burstein D."/>
            <person name="Amaro F."/>
            <person name="Zusman T."/>
            <person name="Lifshitz Z."/>
            <person name="Cohen O."/>
            <person name="Gilbert J.A."/>
            <person name="Pupko T."/>
            <person name="Shuman H.A."/>
            <person name="Segal G."/>
        </authorList>
    </citation>
    <scope>NUCLEOTIDE SEQUENCE [LARGE SCALE GENOMIC DNA]</scope>
    <source>
        <strain evidence="7 8">ATCC 51914</strain>
    </source>
</reference>
<feature type="transmembrane region" description="Helical" evidence="6">
    <location>
        <begin position="99"/>
        <end position="117"/>
    </location>
</feature>
<dbReference type="PATRIC" id="fig|66969.6.peg.124"/>
<dbReference type="NCBIfam" id="NF008977">
    <property type="entry name" value="PRK12324.1-2"/>
    <property type="match status" value="1"/>
</dbReference>
<organism evidence="7 8">
    <name type="scientific">Legionella waltersii</name>
    <dbReference type="NCBI Taxonomy" id="66969"/>
    <lineage>
        <taxon>Bacteria</taxon>
        <taxon>Pseudomonadati</taxon>
        <taxon>Pseudomonadota</taxon>
        <taxon>Gammaproteobacteria</taxon>
        <taxon>Legionellales</taxon>
        <taxon>Legionellaceae</taxon>
        <taxon>Legionella</taxon>
    </lineage>
</organism>
<dbReference type="InterPro" id="IPR000537">
    <property type="entry name" value="UbiA_prenyltransferase"/>
</dbReference>
<accession>A0A0W1AP39</accession>
<feature type="transmembrane region" description="Helical" evidence="6">
    <location>
        <begin position="124"/>
        <end position="145"/>
    </location>
</feature>
<evidence type="ECO:0000313" key="8">
    <source>
        <dbReference type="Proteomes" id="UP000054729"/>
    </source>
</evidence>
<feature type="transmembrane region" description="Helical" evidence="6">
    <location>
        <begin position="34"/>
        <end position="55"/>
    </location>
</feature>
<keyword evidence="7" id="KW-0808">Transferase</keyword>
<dbReference type="GO" id="GO:0016757">
    <property type="term" value="F:glycosyltransferase activity"/>
    <property type="evidence" value="ECO:0007669"/>
    <property type="project" value="UniProtKB-KW"/>
</dbReference>
<comment type="caution">
    <text evidence="7">The sequence shown here is derived from an EMBL/GenBank/DDBJ whole genome shotgun (WGS) entry which is preliminary data.</text>
</comment>
<keyword evidence="8" id="KW-1185">Reference proteome</keyword>
<keyword evidence="5 6" id="KW-0472">Membrane</keyword>
<dbReference type="Proteomes" id="UP000054729">
    <property type="component" value="Unassembled WGS sequence"/>
</dbReference>
<feature type="transmembrane region" description="Helical" evidence="6">
    <location>
        <begin position="225"/>
        <end position="243"/>
    </location>
</feature>
<proteinExistence type="predicted"/>
<evidence type="ECO:0000313" key="7">
    <source>
        <dbReference type="EMBL" id="KTD82995.1"/>
    </source>
</evidence>
<dbReference type="CDD" id="cd13963">
    <property type="entry name" value="PT_UbiA_2"/>
    <property type="match status" value="1"/>
</dbReference>
<dbReference type="Gene3D" id="1.10.357.140">
    <property type="entry name" value="UbiA prenyltransferase"/>
    <property type="match status" value="1"/>
</dbReference>
<evidence type="ECO:0000256" key="4">
    <source>
        <dbReference type="ARBA" id="ARBA00022989"/>
    </source>
</evidence>
<evidence type="ECO:0000256" key="2">
    <source>
        <dbReference type="ARBA" id="ARBA00022475"/>
    </source>
</evidence>
<evidence type="ECO:0000256" key="3">
    <source>
        <dbReference type="ARBA" id="ARBA00022692"/>
    </source>
</evidence>
<protein>
    <submittedName>
        <fullName evidence="7">Phosphoribose diphosphate:decaprenyl-phosphate phosphoribosyltransferase</fullName>
    </submittedName>
</protein>
<dbReference type="EMBL" id="LNZB01000004">
    <property type="protein sequence ID" value="KTD82995.1"/>
    <property type="molecule type" value="Genomic_DNA"/>
</dbReference>
<feature type="transmembrane region" description="Helical" evidence="6">
    <location>
        <begin position="264"/>
        <end position="281"/>
    </location>
</feature>